<feature type="compositionally biased region" description="Polar residues" evidence="9">
    <location>
        <begin position="551"/>
        <end position="566"/>
    </location>
</feature>
<feature type="compositionally biased region" description="Low complexity" evidence="9">
    <location>
        <begin position="171"/>
        <end position="187"/>
    </location>
</feature>
<feature type="domain" description="RING-type" evidence="10">
    <location>
        <begin position="590"/>
        <end position="631"/>
    </location>
</feature>
<dbReference type="Pfam" id="PF13639">
    <property type="entry name" value="zf-RING_2"/>
    <property type="match status" value="1"/>
</dbReference>
<keyword evidence="3" id="KW-0808">Transferase</keyword>
<feature type="compositionally biased region" description="Low complexity" evidence="9">
    <location>
        <begin position="650"/>
        <end position="679"/>
    </location>
</feature>
<feature type="compositionally biased region" description="Low complexity" evidence="9">
    <location>
        <begin position="712"/>
        <end position="726"/>
    </location>
</feature>
<organism evidence="12">
    <name type="scientific">Theileria annulata</name>
    <dbReference type="NCBI Taxonomy" id="5874"/>
    <lineage>
        <taxon>Eukaryota</taxon>
        <taxon>Sar</taxon>
        <taxon>Alveolata</taxon>
        <taxon>Apicomplexa</taxon>
        <taxon>Aconoidasida</taxon>
        <taxon>Piroplasmida</taxon>
        <taxon>Theileriidae</taxon>
        <taxon>Theileria</taxon>
    </lineage>
</organism>
<evidence type="ECO:0000256" key="5">
    <source>
        <dbReference type="ARBA" id="ARBA00022771"/>
    </source>
</evidence>
<evidence type="ECO:0000313" key="12">
    <source>
        <dbReference type="EMBL" id="SVP93263.1"/>
    </source>
</evidence>
<dbReference type="GO" id="GO:0008270">
    <property type="term" value="F:zinc ion binding"/>
    <property type="evidence" value="ECO:0007669"/>
    <property type="project" value="UniProtKB-KW"/>
</dbReference>
<evidence type="ECO:0000256" key="8">
    <source>
        <dbReference type="PROSITE-ProRule" id="PRU00175"/>
    </source>
</evidence>
<dbReference type="SUPFAM" id="SSF57850">
    <property type="entry name" value="RING/U-box"/>
    <property type="match status" value="1"/>
</dbReference>
<keyword evidence="5 8" id="KW-0863">Zinc-finger</keyword>
<dbReference type="GO" id="GO:0061630">
    <property type="term" value="F:ubiquitin protein ligase activity"/>
    <property type="evidence" value="ECO:0007669"/>
    <property type="project" value="UniProtKB-EC"/>
</dbReference>
<evidence type="ECO:0000259" key="10">
    <source>
        <dbReference type="PROSITE" id="PS50089"/>
    </source>
</evidence>
<keyword evidence="7" id="KW-0862">Zinc</keyword>
<dbReference type="InterPro" id="IPR001841">
    <property type="entry name" value="Znf_RING"/>
</dbReference>
<proteinExistence type="predicted"/>
<dbReference type="PANTHER" id="PTHR22937:SF65">
    <property type="entry name" value="E3 UBIQUITIN-PROTEIN LIGASE ARK2C"/>
    <property type="match status" value="1"/>
</dbReference>
<evidence type="ECO:0000256" key="4">
    <source>
        <dbReference type="ARBA" id="ARBA00022723"/>
    </source>
</evidence>
<feature type="region of interest" description="Disordered" evidence="9">
    <location>
        <begin position="646"/>
        <end position="679"/>
    </location>
</feature>
<sequence length="798" mass="89864">MNEKIILRRIHLGMNKKITNNELNKLMKKLIIEEKYLSEGLILDIENGFIIIIKCDPISGYLTHDTIIYLESTIQPLQRIHFLFNHTNIFQQFFHINKNNINKNNIKKEQMDEESMDEESMEEDLDKIINRNYYYGPFYITSLKNNINTLINPIINPSVTGSGPAATVVPGTSNTNNTTKYTTGPSTVTKGKGANSMPIECTPGKGANFTAIECTEEKISNEIAVVTKSGESDTNSSSTVGIEGAPIGAVGEEGGTAGPSTVTEDTVTEEIYFYEYDENGNEIIIECNGKGYKFFEKLFNLYLKELLEIPRIFYYGNKHIIGHFNFIISSIIPFNKPGYINPSTEIYFGMDPYEYFDEVIVNPLIDTIPKNYNYDLLKDVKSYFSLNPFKIFRLGDVFTFSGVQFRITHVSKNNTILPNCPKYARINHLTNIIIGEMVKPKVMDLLPIEQVNILRFSAPCYREKLLSQFADNLDPISLDRIQNTINSNNSSINTINSSRSIRSMDSIRSTTSSLSSIRSNINIDGGSVSSNINTSVTVTGTTESTTDSTSKVINSTKDTKGTSSVGTEEDPFEDAVGPSTVTDVTEDKLCSVCYEIMLKNENIISLRCGHIFHEECVNRWLIDKNSCPYCRTLIINQNHYNDLSNQNHYNDLSNSNDTSNSNDSNDLSNSNDSNDSSNSSHITNITIDRLYYTITRRIIHHSINNTDDDSTQDTNSTQDSIDTDTNTTEEDTDTTEDTDNTTTTTTTTDIENNSILEILKNLSKLVLKSDFKLEQSRIFNACQQYLIFLNNNRLNNIQ</sequence>
<dbReference type="InterPro" id="IPR013083">
    <property type="entry name" value="Znf_RING/FYVE/PHD"/>
</dbReference>
<dbReference type="CDD" id="cd16454">
    <property type="entry name" value="RING-H2_PA-TM-RING"/>
    <property type="match status" value="1"/>
</dbReference>
<dbReference type="InterPro" id="IPR045191">
    <property type="entry name" value="MBR1/2-like"/>
</dbReference>
<name>A0A3B0MSV8_THEAN</name>
<evidence type="ECO:0000313" key="11">
    <source>
        <dbReference type="EMBL" id="SVP92459.1"/>
    </source>
</evidence>
<feature type="compositionally biased region" description="Low complexity" evidence="9">
    <location>
        <begin position="538"/>
        <end position="550"/>
    </location>
</feature>
<dbReference type="PROSITE" id="PS50089">
    <property type="entry name" value="ZF_RING_2"/>
    <property type="match status" value="1"/>
</dbReference>
<evidence type="ECO:0000256" key="2">
    <source>
        <dbReference type="ARBA" id="ARBA00012483"/>
    </source>
</evidence>
<evidence type="ECO:0000256" key="1">
    <source>
        <dbReference type="ARBA" id="ARBA00000900"/>
    </source>
</evidence>
<keyword evidence="6" id="KW-0833">Ubl conjugation pathway</keyword>
<feature type="region of interest" description="Disordered" evidence="9">
    <location>
        <begin position="169"/>
        <end position="195"/>
    </location>
</feature>
<dbReference type="Gene3D" id="3.30.40.10">
    <property type="entry name" value="Zinc/RING finger domain, C3HC4 (zinc finger)"/>
    <property type="match status" value="1"/>
</dbReference>
<reference evidence="12" key="1">
    <citation type="submission" date="2018-07" db="EMBL/GenBank/DDBJ databases">
        <authorList>
            <person name="Quirk P.G."/>
            <person name="Krulwich T.A."/>
        </authorList>
    </citation>
    <scope>NUCLEOTIDE SEQUENCE</scope>
    <source>
        <strain evidence="12">Anand</strain>
    </source>
</reference>
<evidence type="ECO:0000256" key="3">
    <source>
        <dbReference type="ARBA" id="ARBA00022679"/>
    </source>
</evidence>
<dbReference type="VEuPathDB" id="PiroplasmaDB:TA04315"/>
<evidence type="ECO:0000256" key="7">
    <source>
        <dbReference type="ARBA" id="ARBA00022833"/>
    </source>
</evidence>
<dbReference type="PANTHER" id="PTHR22937">
    <property type="entry name" value="E3 UBIQUITIN-PROTEIN LIGASE RNF165"/>
    <property type="match status" value="1"/>
</dbReference>
<accession>A0A3B0MSV8</accession>
<keyword evidence="4" id="KW-0479">Metal-binding</keyword>
<evidence type="ECO:0000256" key="6">
    <source>
        <dbReference type="ARBA" id="ARBA00022786"/>
    </source>
</evidence>
<feature type="region of interest" description="Disordered" evidence="9">
    <location>
        <begin position="704"/>
        <end position="746"/>
    </location>
</feature>
<dbReference type="AlphaFoldDB" id="A0A3B0MSV8"/>
<dbReference type="Gene3D" id="3.10.330.10">
    <property type="match status" value="1"/>
</dbReference>
<protein>
    <recommendedName>
        <fullName evidence="2">RING-type E3 ubiquitin transferase</fullName>
        <ecNumber evidence="2">2.3.2.27</ecNumber>
    </recommendedName>
</protein>
<evidence type="ECO:0000256" key="9">
    <source>
        <dbReference type="SAM" id="MobiDB-lite"/>
    </source>
</evidence>
<feature type="compositionally biased region" description="Acidic residues" evidence="9">
    <location>
        <begin position="727"/>
        <end position="739"/>
    </location>
</feature>
<gene>
    <name evidence="12" type="ORF">TAT_000225100</name>
    <name evidence="11" type="ORF">TAV_000225200</name>
</gene>
<dbReference type="EMBL" id="UIVS01000003">
    <property type="protein sequence ID" value="SVP92459.1"/>
    <property type="molecule type" value="Genomic_DNA"/>
</dbReference>
<feature type="region of interest" description="Disordered" evidence="9">
    <location>
        <begin position="538"/>
        <end position="579"/>
    </location>
</feature>
<comment type="catalytic activity">
    <reaction evidence="1">
        <text>S-ubiquitinyl-[E2 ubiquitin-conjugating enzyme]-L-cysteine + [acceptor protein]-L-lysine = [E2 ubiquitin-conjugating enzyme]-L-cysteine + N(6)-ubiquitinyl-[acceptor protein]-L-lysine.</text>
        <dbReference type="EC" id="2.3.2.27"/>
    </reaction>
</comment>
<dbReference type="EC" id="2.3.2.27" evidence="2"/>
<dbReference type="EMBL" id="UIVT01000003">
    <property type="protein sequence ID" value="SVP93263.1"/>
    <property type="molecule type" value="Genomic_DNA"/>
</dbReference>
<dbReference type="SMART" id="SM00184">
    <property type="entry name" value="RING"/>
    <property type="match status" value="1"/>
</dbReference>